<gene>
    <name evidence="1" type="ORF">GSB_153803</name>
</gene>
<dbReference type="EMBL" id="AHHH01000106">
    <property type="protein sequence ID" value="ESU41882.1"/>
    <property type="molecule type" value="Genomic_DNA"/>
</dbReference>
<dbReference type="AlphaFoldDB" id="V6TU55"/>
<proteinExistence type="predicted"/>
<reference evidence="1 2" key="2">
    <citation type="journal article" date="2013" name="Genome Biol. Evol.">
        <title>Genome sequencing of Giardia lamblia genotypes A2 and B isolates (DH and GS) and comparative analysis with the genomes of genotypes A1 and E (WB and Pig).</title>
        <authorList>
            <person name="Adam R.D."/>
            <person name="Dahlstrom E.W."/>
            <person name="Martens C.A."/>
            <person name="Bruno D.P."/>
            <person name="Barbian K.D."/>
            <person name="Ricklefs S.M."/>
            <person name="Hernandez M.M."/>
            <person name="Narla N.P."/>
            <person name="Patel R.B."/>
            <person name="Porcella S.F."/>
            <person name="Nash T.E."/>
        </authorList>
    </citation>
    <scope>NUCLEOTIDE SEQUENCE [LARGE SCALE GENOMIC DNA]</scope>
    <source>
        <strain evidence="1 2">GS</strain>
    </source>
</reference>
<protein>
    <submittedName>
        <fullName evidence="1">Histone H4</fullName>
    </submittedName>
</protein>
<comment type="caution">
    <text evidence="1">The sequence shown here is derived from an EMBL/GenBank/DDBJ whole genome shotgun (WGS) entry which is preliminary data.</text>
</comment>
<reference evidence="2" key="1">
    <citation type="submission" date="2012-02" db="EMBL/GenBank/DDBJ databases">
        <title>Genome sequencing of Giardia lamblia Genotypes A2 and B isolates (DH and GS) and comparative analysis with the genomes of Genotypes A1 and E (WB and Pig).</title>
        <authorList>
            <person name="Adam R."/>
            <person name="Dahlstrom E."/>
            <person name="Martens C."/>
            <person name="Bruno D."/>
            <person name="Barbian K."/>
            <person name="Porcella S.F."/>
            <person name="Nash T."/>
        </authorList>
    </citation>
    <scope>NUCLEOTIDE SEQUENCE</scope>
    <source>
        <strain evidence="2">GS</strain>
    </source>
</reference>
<evidence type="ECO:0000313" key="1">
    <source>
        <dbReference type="EMBL" id="ESU41882.1"/>
    </source>
</evidence>
<evidence type="ECO:0000313" key="2">
    <source>
        <dbReference type="Proteomes" id="UP000018040"/>
    </source>
</evidence>
<name>V6TU55_GIAIN</name>
<sequence length="31" mass="3401">MFALSLLMVLGRACKTDVTNLLLTAMMKLMA</sequence>
<organism evidence="1 2">
    <name type="scientific">Giardia intestinalis</name>
    <name type="common">Giardia lamblia</name>
    <dbReference type="NCBI Taxonomy" id="5741"/>
    <lineage>
        <taxon>Eukaryota</taxon>
        <taxon>Metamonada</taxon>
        <taxon>Diplomonadida</taxon>
        <taxon>Hexamitidae</taxon>
        <taxon>Giardiinae</taxon>
        <taxon>Giardia</taxon>
    </lineage>
</organism>
<accession>V6TU55</accession>
<dbReference type="Proteomes" id="UP000018040">
    <property type="component" value="Unassembled WGS sequence"/>
</dbReference>